<keyword evidence="2" id="KW-0472">Membrane</keyword>
<feature type="transmembrane region" description="Helical" evidence="2">
    <location>
        <begin position="46"/>
        <end position="68"/>
    </location>
</feature>
<organism evidence="3 4">
    <name type="scientific">Nocardioides aquaticus</name>
    <dbReference type="NCBI Taxonomy" id="160826"/>
    <lineage>
        <taxon>Bacteria</taxon>
        <taxon>Bacillati</taxon>
        <taxon>Actinomycetota</taxon>
        <taxon>Actinomycetes</taxon>
        <taxon>Propionibacteriales</taxon>
        <taxon>Nocardioidaceae</taxon>
        <taxon>Nocardioides</taxon>
    </lineage>
</organism>
<sequence length="192" mass="20997">MSRRARTSADSADVWPAWVRTTVLVALVLVVGIGVVVALYDRGLLALTGPLVVLVVAPAVGLAGIAVARRRWSSQQRRTGELLSQLVDLLEVELGQDQERRHSRADDGQVRAALRRAQEARAQLAWGRGQGVAELEKLVRTTRSWPPGTPLSTASARLDRESARLRRTESLLERLRAGRARRSGSAPDRQSS</sequence>
<name>A0ABX8EG65_9ACTN</name>
<keyword evidence="2" id="KW-1133">Transmembrane helix</keyword>
<dbReference type="RefSeq" id="WP_214057695.1">
    <property type="nucleotide sequence ID" value="NZ_BAAAHS010000303.1"/>
</dbReference>
<feature type="region of interest" description="Disordered" evidence="1">
    <location>
        <begin position="143"/>
        <end position="162"/>
    </location>
</feature>
<keyword evidence="4" id="KW-1185">Reference proteome</keyword>
<feature type="transmembrane region" description="Helical" evidence="2">
    <location>
        <begin position="21"/>
        <end position="40"/>
    </location>
</feature>
<keyword evidence="2" id="KW-0812">Transmembrane</keyword>
<proteinExistence type="predicted"/>
<evidence type="ECO:0000256" key="1">
    <source>
        <dbReference type="SAM" id="MobiDB-lite"/>
    </source>
</evidence>
<dbReference type="Proteomes" id="UP000679307">
    <property type="component" value="Chromosome"/>
</dbReference>
<evidence type="ECO:0000313" key="4">
    <source>
        <dbReference type="Proteomes" id="UP000679307"/>
    </source>
</evidence>
<evidence type="ECO:0000313" key="3">
    <source>
        <dbReference type="EMBL" id="QVT78062.1"/>
    </source>
</evidence>
<reference evidence="3 4" key="1">
    <citation type="submission" date="2021-05" db="EMBL/GenBank/DDBJ databases">
        <title>Complete genome of Nocardioides aquaticus KCTC 9944T isolated from meromictic and hypersaline Ekho Lake, Antarctica.</title>
        <authorList>
            <person name="Hwang K."/>
            <person name="Kim K.M."/>
            <person name="Choe H."/>
        </authorList>
    </citation>
    <scope>NUCLEOTIDE SEQUENCE [LARGE SCALE GENOMIC DNA]</scope>
    <source>
        <strain evidence="3 4">KCTC 9944</strain>
    </source>
</reference>
<protein>
    <submittedName>
        <fullName evidence="3">Uncharacterized protein</fullName>
    </submittedName>
</protein>
<accession>A0ABX8EG65</accession>
<evidence type="ECO:0000256" key="2">
    <source>
        <dbReference type="SAM" id="Phobius"/>
    </source>
</evidence>
<dbReference type="EMBL" id="CP075371">
    <property type="protein sequence ID" value="QVT78062.1"/>
    <property type="molecule type" value="Genomic_DNA"/>
</dbReference>
<gene>
    <name evidence="3" type="ORF">ENKNEFLB_00434</name>
</gene>